<evidence type="ECO:0000256" key="1">
    <source>
        <dbReference type="SAM" id="Phobius"/>
    </source>
</evidence>
<keyword evidence="1" id="KW-0812">Transmembrane</keyword>
<evidence type="ECO:0000313" key="2">
    <source>
        <dbReference type="EMBL" id="PBK80621.1"/>
    </source>
</evidence>
<reference evidence="3" key="1">
    <citation type="journal article" date="2017" name="Nat. Ecol. Evol.">
        <title>Genome expansion and lineage-specific genetic innovations in the forest pathogenic fungi Armillaria.</title>
        <authorList>
            <person name="Sipos G."/>
            <person name="Prasanna A.N."/>
            <person name="Walter M.C."/>
            <person name="O'Connor E."/>
            <person name="Balint B."/>
            <person name="Krizsan K."/>
            <person name="Kiss B."/>
            <person name="Hess J."/>
            <person name="Varga T."/>
            <person name="Slot J."/>
            <person name="Riley R."/>
            <person name="Boka B."/>
            <person name="Rigling D."/>
            <person name="Barry K."/>
            <person name="Lee J."/>
            <person name="Mihaltcheva S."/>
            <person name="LaButti K."/>
            <person name="Lipzen A."/>
            <person name="Waldron R."/>
            <person name="Moloney N.M."/>
            <person name="Sperisen C."/>
            <person name="Kredics L."/>
            <person name="Vagvoelgyi C."/>
            <person name="Patrignani A."/>
            <person name="Fitzpatrick D."/>
            <person name="Nagy I."/>
            <person name="Doyle S."/>
            <person name="Anderson J.B."/>
            <person name="Grigoriev I.V."/>
            <person name="Gueldener U."/>
            <person name="Muensterkoetter M."/>
            <person name="Nagy L.G."/>
        </authorList>
    </citation>
    <scope>NUCLEOTIDE SEQUENCE [LARGE SCALE GENOMIC DNA]</scope>
    <source>
        <strain evidence="3">Ar21-2</strain>
    </source>
</reference>
<evidence type="ECO:0000313" key="3">
    <source>
        <dbReference type="Proteomes" id="UP000217790"/>
    </source>
</evidence>
<keyword evidence="3" id="KW-1185">Reference proteome</keyword>
<dbReference type="Proteomes" id="UP000217790">
    <property type="component" value="Unassembled WGS sequence"/>
</dbReference>
<organism evidence="2 3">
    <name type="scientific">Armillaria gallica</name>
    <name type="common">Bulbous honey fungus</name>
    <name type="synonym">Armillaria bulbosa</name>
    <dbReference type="NCBI Taxonomy" id="47427"/>
    <lineage>
        <taxon>Eukaryota</taxon>
        <taxon>Fungi</taxon>
        <taxon>Dikarya</taxon>
        <taxon>Basidiomycota</taxon>
        <taxon>Agaricomycotina</taxon>
        <taxon>Agaricomycetes</taxon>
        <taxon>Agaricomycetidae</taxon>
        <taxon>Agaricales</taxon>
        <taxon>Marasmiineae</taxon>
        <taxon>Physalacriaceae</taxon>
        <taxon>Armillaria</taxon>
    </lineage>
</organism>
<gene>
    <name evidence="2" type="ORF">ARMGADRAFT_827180</name>
</gene>
<sequence length="172" mass="19393">MKADGEYYIFLILCLQQLDTSSRKPYSACTLSTSWMSDITTCVQETSSLLPLETPWCSTLLWQAVKSTRMKYESAMKTLSWRPGLCDIVALSTTRKSISGLGTSWQNLARGPHIEDQSISTSCDELNLNECEDVLHRFGSRVTLGFRQWPLSHICSCILPLLFVHGILVLLR</sequence>
<dbReference type="InParanoid" id="A0A2H3CC20"/>
<accession>A0A2H3CC20</accession>
<feature type="transmembrane region" description="Helical" evidence="1">
    <location>
        <begin position="151"/>
        <end position="171"/>
    </location>
</feature>
<name>A0A2H3CC20_ARMGA</name>
<protein>
    <submittedName>
        <fullName evidence="2">Uncharacterized protein</fullName>
    </submittedName>
</protein>
<keyword evidence="1" id="KW-0472">Membrane</keyword>
<dbReference type="AlphaFoldDB" id="A0A2H3CC20"/>
<proteinExistence type="predicted"/>
<keyword evidence="1" id="KW-1133">Transmembrane helix</keyword>
<dbReference type="EMBL" id="KZ293742">
    <property type="protein sequence ID" value="PBK80621.1"/>
    <property type="molecule type" value="Genomic_DNA"/>
</dbReference>